<organism evidence="8 9">
    <name type="scientific">candidate division KSB3 bacterium</name>
    <dbReference type="NCBI Taxonomy" id="2044937"/>
    <lineage>
        <taxon>Bacteria</taxon>
        <taxon>candidate division KSB3</taxon>
    </lineage>
</organism>
<evidence type="ECO:0000256" key="1">
    <source>
        <dbReference type="ARBA" id="ARBA00022485"/>
    </source>
</evidence>
<evidence type="ECO:0000256" key="2">
    <source>
        <dbReference type="ARBA" id="ARBA00022691"/>
    </source>
</evidence>
<feature type="binding site" evidence="6">
    <location>
        <position position="78"/>
    </location>
    <ligand>
        <name>[4Fe-4S] cluster</name>
        <dbReference type="ChEBI" id="CHEBI:49883"/>
        <note>4Fe-4S-S-AdoMet</note>
    </ligand>
</feature>
<accession>A0A2G6E417</accession>
<evidence type="ECO:0000313" key="8">
    <source>
        <dbReference type="EMBL" id="PID56806.1"/>
    </source>
</evidence>
<dbReference type="PIRSF" id="PIRSF004869">
    <property type="entry name" value="PflX_prd"/>
    <property type="match status" value="1"/>
</dbReference>
<dbReference type="InterPro" id="IPR034457">
    <property type="entry name" value="Organic_radical-activating"/>
</dbReference>
<dbReference type="InterPro" id="IPR013785">
    <property type="entry name" value="Aldolase_TIM"/>
</dbReference>
<dbReference type="Pfam" id="PF04055">
    <property type="entry name" value="Radical_SAM"/>
    <property type="match status" value="1"/>
</dbReference>
<dbReference type="Gene3D" id="3.20.20.70">
    <property type="entry name" value="Aldolase class I"/>
    <property type="match status" value="1"/>
</dbReference>
<evidence type="ECO:0000256" key="4">
    <source>
        <dbReference type="ARBA" id="ARBA00023004"/>
    </source>
</evidence>
<dbReference type="GO" id="GO:0051539">
    <property type="term" value="F:4 iron, 4 sulfur cluster binding"/>
    <property type="evidence" value="ECO:0007669"/>
    <property type="project" value="UniProtKB-KW"/>
</dbReference>
<dbReference type="PROSITE" id="PS51918">
    <property type="entry name" value="RADICAL_SAM"/>
    <property type="match status" value="1"/>
</dbReference>
<keyword evidence="3 6" id="KW-0479">Metal-binding</keyword>
<dbReference type="SFLD" id="SFLDG01101">
    <property type="entry name" value="Uncharacterised_Radical_SAM_Su"/>
    <property type="match status" value="1"/>
</dbReference>
<evidence type="ECO:0000259" key="7">
    <source>
        <dbReference type="PROSITE" id="PS51918"/>
    </source>
</evidence>
<dbReference type="PANTHER" id="PTHR30352:SF5">
    <property type="entry name" value="PYRUVATE FORMATE-LYASE 1-ACTIVATING ENZYME"/>
    <property type="match status" value="1"/>
</dbReference>
<evidence type="ECO:0000256" key="6">
    <source>
        <dbReference type="PIRSR" id="PIRSR004869-50"/>
    </source>
</evidence>
<dbReference type="InterPro" id="IPR007197">
    <property type="entry name" value="rSAM"/>
</dbReference>
<dbReference type="InterPro" id="IPR027596">
    <property type="entry name" value="AmmeMemoSam_rS"/>
</dbReference>
<dbReference type="NCBIfam" id="TIGR04337">
    <property type="entry name" value="AmmeMemoSam_rS"/>
    <property type="match status" value="1"/>
</dbReference>
<dbReference type="InterPro" id="IPR058240">
    <property type="entry name" value="rSAM_sf"/>
</dbReference>
<dbReference type="GO" id="GO:0003824">
    <property type="term" value="F:catalytic activity"/>
    <property type="evidence" value="ECO:0007669"/>
    <property type="project" value="InterPro"/>
</dbReference>
<dbReference type="EMBL" id="PDPS01000031">
    <property type="protein sequence ID" value="PID56806.1"/>
    <property type="molecule type" value="Genomic_DNA"/>
</dbReference>
<keyword evidence="1" id="KW-0004">4Fe-4S</keyword>
<dbReference type="AlphaFoldDB" id="A0A2G6E417"/>
<evidence type="ECO:0000256" key="5">
    <source>
        <dbReference type="ARBA" id="ARBA00023014"/>
    </source>
</evidence>
<keyword evidence="5 6" id="KW-0411">Iron-sulfur</keyword>
<comment type="cofactor">
    <cofactor evidence="6">
        <name>[4Fe-4S] cluster</name>
        <dbReference type="ChEBI" id="CHEBI:49883"/>
    </cofactor>
    <text evidence="6">Binds 1 [4Fe-4S] cluster. The cluster is coordinated with 3 cysteines and an exchangeable S-adenosyl-L-methionine.</text>
</comment>
<dbReference type="PANTHER" id="PTHR30352">
    <property type="entry name" value="PYRUVATE FORMATE-LYASE-ACTIVATING ENZYME"/>
    <property type="match status" value="1"/>
</dbReference>
<reference evidence="8 9" key="1">
    <citation type="submission" date="2017-10" db="EMBL/GenBank/DDBJ databases">
        <title>Novel microbial diversity and functional potential in the marine mammal oral microbiome.</title>
        <authorList>
            <person name="Dudek N.K."/>
            <person name="Sun C.L."/>
            <person name="Burstein D."/>
            <person name="Kantor R.S."/>
            <person name="Aliaga Goltsman D.S."/>
            <person name="Bik E.M."/>
            <person name="Thomas B.C."/>
            <person name="Banfield J.F."/>
            <person name="Relman D.A."/>
        </authorList>
    </citation>
    <scope>NUCLEOTIDE SEQUENCE [LARGE SCALE GENOMIC DNA]</scope>
    <source>
        <strain evidence="8">DOLZORAL124_49_17</strain>
    </source>
</reference>
<dbReference type="SFLD" id="SFLDS00029">
    <property type="entry name" value="Radical_SAM"/>
    <property type="match status" value="1"/>
</dbReference>
<dbReference type="SUPFAM" id="SSF102114">
    <property type="entry name" value="Radical SAM enzymes"/>
    <property type="match status" value="1"/>
</dbReference>
<evidence type="ECO:0000256" key="3">
    <source>
        <dbReference type="ARBA" id="ARBA00022723"/>
    </source>
</evidence>
<evidence type="ECO:0000313" key="9">
    <source>
        <dbReference type="Proteomes" id="UP000229740"/>
    </source>
</evidence>
<dbReference type="InterPro" id="IPR016431">
    <property type="entry name" value="Pyrv-formate_lyase-activ_prd"/>
</dbReference>
<feature type="binding site" evidence="6">
    <location>
        <position position="85"/>
    </location>
    <ligand>
        <name>[4Fe-4S] cluster</name>
        <dbReference type="ChEBI" id="CHEBI:49883"/>
        <note>4Fe-4S-S-AdoMet</note>
    </ligand>
</feature>
<comment type="caution">
    <text evidence="8">The sequence shown here is derived from an EMBL/GenBank/DDBJ whole genome shotgun (WGS) entry which is preliminary data.</text>
</comment>
<feature type="domain" description="Radical SAM core" evidence="7">
    <location>
        <begin position="63"/>
        <end position="281"/>
    </location>
</feature>
<proteinExistence type="predicted"/>
<dbReference type="CDD" id="cd01335">
    <property type="entry name" value="Radical_SAM"/>
    <property type="match status" value="1"/>
</dbReference>
<gene>
    <name evidence="8" type="primary">amrS</name>
    <name evidence="8" type="ORF">CSB45_09785</name>
</gene>
<feature type="binding site" evidence="6">
    <location>
        <position position="82"/>
    </location>
    <ligand>
        <name>[4Fe-4S] cluster</name>
        <dbReference type="ChEBI" id="CHEBI:49883"/>
        <note>4Fe-4S-S-AdoMet</note>
    </ligand>
</feature>
<keyword evidence="2 6" id="KW-0949">S-adenosyl-L-methionine</keyword>
<protein>
    <submittedName>
        <fullName evidence="8">AmmeMemoRadiSam system radical SAM enzyme</fullName>
    </submittedName>
</protein>
<sequence>MLYRSSGAATLSCFLCSHRCAIRPGGVGLCGVRTHQDGRLYTLVYDKVIAAHVDPIEKKPLHHFLPGSFSFSVATVGCNFHCFHCQNHDIAQIPKTRGTASSLPGHPVSPEDIVNSAARNGCKSIAYTYTEPTIYFELAYDTARLAHERGIKNVFVTNGYMTEEALETIQPYLDAANVDLKGYCDSTYRTVCGGRLEPVKESIQRMVQLGIWVEVTTLVIPMHNESETELREIAKFLKGVSPEIPWHVSAFHPHYKFTHLPATSSASIARAVVLGKEAGLKYVYSGNIFEKRSTNTYCPSCGKLLIHRSGFHLLENQLMDGKCPLCSTKIGGIFS</sequence>
<dbReference type="GO" id="GO:0046872">
    <property type="term" value="F:metal ion binding"/>
    <property type="evidence" value="ECO:0007669"/>
    <property type="project" value="UniProtKB-KW"/>
</dbReference>
<dbReference type="Proteomes" id="UP000229740">
    <property type="component" value="Unassembled WGS sequence"/>
</dbReference>
<name>A0A2G6E417_9BACT</name>
<keyword evidence="4 6" id="KW-0408">Iron</keyword>